<evidence type="ECO:0000256" key="1">
    <source>
        <dbReference type="ARBA" id="ARBA00006817"/>
    </source>
</evidence>
<name>A0A941IPT6_9ACTN</name>
<dbReference type="EMBL" id="JAGSOG010000097">
    <property type="protein sequence ID" value="MBR7835499.1"/>
    <property type="molecule type" value="Genomic_DNA"/>
</dbReference>
<evidence type="ECO:0000313" key="3">
    <source>
        <dbReference type="EMBL" id="MBR7835499.1"/>
    </source>
</evidence>
<reference evidence="3" key="1">
    <citation type="submission" date="2021-04" db="EMBL/GenBank/DDBJ databases">
        <title>Genome based classification of Actinospica acidithermotolerans sp. nov., an actinobacterium isolated from an Indonesian hot spring.</title>
        <authorList>
            <person name="Kusuma A.B."/>
            <person name="Putra K.E."/>
            <person name="Nafisah S."/>
            <person name="Loh J."/>
            <person name="Nouioui I."/>
            <person name="Goodfellow M."/>
        </authorList>
    </citation>
    <scope>NUCLEOTIDE SEQUENCE</scope>
    <source>
        <strain evidence="3">CSCA 57</strain>
    </source>
</reference>
<dbReference type="Pfam" id="PF08327">
    <property type="entry name" value="AHSA1"/>
    <property type="match status" value="1"/>
</dbReference>
<sequence length="178" mass="19665">MDVVRHGVLTRFGELWTLRYERELGHPPEVVWAALTEPEQLAQWFPSGVEGEWAVGAPLEFPFPNHDMPPMHGTVLQVRAPRVLEYLWGPDTLKFNLLAGGAGTKLELLVTLEELGKAARDGAGWHECLDLLETHLDGATVWQPGERWGELAPVYVAAFGPEAATIGPPDGWKAPEDE</sequence>
<feature type="domain" description="Activator of Hsp90 ATPase homologue 1/2-like C-terminal" evidence="2">
    <location>
        <begin position="26"/>
        <end position="136"/>
    </location>
</feature>
<organism evidence="3 4">
    <name type="scientific">Actinospica durhamensis</name>
    <dbReference type="NCBI Taxonomy" id="1508375"/>
    <lineage>
        <taxon>Bacteria</taxon>
        <taxon>Bacillati</taxon>
        <taxon>Actinomycetota</taxon>
        <taxon>Actinomycetes</taxon>
        <taxon>Catenulisporales</taxon>
        <taxon>Actinospicaceae</taxon>
        <taxon>Actinospica</taxon>
    </lineage>
</organism>
<accession>A0A941IPT6</accession>
<dbReference type="InterPro" id="IPR023393">
    <property type="entry name" value="START-like_dom_sf"/>
</dbReference>
<dbReference type="SUPFAM" id="SSF55961">
    <property type="entry name" value="Bet v1-like"/>
    <property type="match status" value="1"/>
</dbReference>
<evidence type="ECO:0000313" key="4">
    <source>
        <dbReference type="Proteomes" id="UP000675781"/>
    </source>
</evidence>
<dbReference type="CDD" id="cd08899">
    <property type="entry name" value="SRPBCC_CalC_Aha1-like_6"/>
    <property type="match status" value="1"/>
</dbReference>
<dbReference type="RefSeq" id="WP_212529988.1">
    <property type="nucleotide sequence ID" value="NZ_JAGSOG010000097.1"/>
</dbReference>
<proteinExistence type="inferred from homology"/>
<comment type="similarity">
    <text evidence="1">Belongs to the AHA1 family.</text>
</comment>
<comment type="caution">
    <text evidence="3">The sequence shown here is derived from an EMBL/GenBank/DDBJ whole genome shotgun (WGS) entry which is preliminary data.</text>
</comment>
<gene>
    <name evidence="3" type="ORF">KDL01_19645</name>
</gene>
<protein>
    <submittedName>
        <fullName evidence="3">SRPBCC family protein</fullName>
    </submittedName>
</protein>
<dbReference type="InterPro" id="IPR013538">
    <property type="entry name" value="ASHA1/2-like_C"/>
</dbReference>
<keyword evidence="4" id="KW-1185">Reference proteome</keyword>
<dbReference type="Proteomes" id="UP000675781">
    <property type="component" value="Unassembled WGS sequence"/>
</dbReference>
<evidence type="ECO:0000259" key="2">
    <source>
        <dbReference type="Pfam" id="PF08327"/>
    </source>
</evidence>
<dbReference type="Gene3D" id="3.30.530.20">
    <property type="match status" value="1"/>
</dbReference>
<dbReference type="AlphaFoldDB" id="A0A941IPT6"/>